<dbReference type="PANTHER" id="PTHR10169:SF62">
    <property type="entry name" value="DNA TOPOISOMERASE 2 TOP-2-RELATED"/>
    <property type="match status" value="1"/>
</dbReference>
<dbReference type="InterPro" id="IPR003594">
    <property type="entry name" value="HATPase_dom"/>
</dbReference>
<evidence type="ECO:0000256" key="6">
    <source>
        <dbReference type="ARBA" id="ARBA00022741"/>
    </source>
</evidence>
<dbReference type="EC" id="5.6.2.2" evidence="13"/>
<protein>
    <recommendedName>
        <fullName evidence="13">DNA topoisomerase 2</fullName>
        <ecNumber evidence="13">5.6.2.2</ecNumber>
    </recommendedName>
</protein>
<dbReference type="InterPro" id="IPR013760">
    <property type="entry name" value="Topo_IIA-like_dom_sf"/>
</dbReference>
<dbReference type="GO" id="GO:0000712">
    <property type="term" value="P:resolution of meiotic recombination intermediates"/>
    <property type="evidence" value="ECO:0007669"/>
    <property type="project" value="TreeGrafter"/>
</dbReference>
<dbReference type="InterPro" id="IPR013759">
    <property type="entry name" value="Topo_IIA_B_C"/>
</dbReference>
<dbReference type="FunFam" id="3.30.1360.40:FF:000003">
    <property type="entry name" value="DNA topoisomerase 2"/>
    <property type="match status" value="1"/>
</dbReference>
<evidence type="ECO:0000256" key="13">
    <source>
        <dbReference type="RuleBase" id="RU362094"/>
    </source>
</evidence>
<organism evidence="19">
    <name type="scientific">Enterobius vermicularis</name>
    <name type="common">Human pinworm</name>
    <dbReference type="NCBI Taxonomy" id="51028"/>
    <lineage>
        <taxon>Eukaryota</taxon>
        <taxon>Metazoa</taxon>
        <taxon>Ecdysozoa</taxon>
        <taxon>Nematoda</taxon>
        <taxon>Chromadorea</taxon>
        <taxon>Rhabditida</taxon>
        <taxon>Spirurina</taxon>
        <taxon>Oxyuridomorpha</taxon>
        <taxon>Oxyuroidea</taxon>
        <taxon>Oxyuridae</taxon>
        <taxon>Enterobius</taxon>
    </lineage>
</organism>
<feature type="region of interest" description="Disordered" evidence="14">
    <location>
        <begin position="1145"/>
        <end position="1173"/>
    </location>
</feature>
<evidence type="ECO:0000256" key="5">
    <source>
        <dbReference type="ARBA" id="ARBA00022723"/>
    </source>
</evidence>
<evidence type="ECO:0000256" key="12">
    <source>
        <dbReference type="PROSITE-ProRule" id="PRU01384"/>
    </source>
</evidence>
<evidence type="ECO:0000256" key="4">
    <source>
        <dbReference type="ARBA" id="ARBA00011080"/>
    </source>
</evidence>
<dbReference type="Pfam" id="PF00204">
    <property type="entry name" value="DNA_gyraseB"/>
    <property type="match status" value="1"/>
</dbReference>
<feature type="compositionally biased region" description="Acidic residues" evidence="14">
    <location>
        <begin position="1149"/>
        <end position="1165"/>
    </location>
</feature>
<dbReference type="SUPFAM" id="SSF55874">
    <property type="entry name" value="ATPase domain of HSP90 chaperone/DNA topoisomerase II/histidine kinase"/>
    <property type="match status" value="1"/>
</dbReference>
<dbReference type="CDD" id="cd03481">
    <property type="entry name" value="TopoIIA_Trans_ScTopoIIA"/>
    <property type="match status" value="1"/>
</dbReference>
<dbReference type="GO" id="GO:0046872">
    <property type="term" value="F:metal ion binding"/>
    <property type="evidence" value="ECO:0007669"/>
    <property type="project" value="UniProtKB-KW"/>
</dbReference>
<keyword evidence="18" id="KW-1185">Reference proteome</keyword>
<keyword evidence="9 12" id="KW-0799">Topoisomerase</keyword>
<dbReference type="InterPro" id="IPR002205">
    <property type="entry name" value="Topo_IIA_dom_A"/>
</dbReference>
<evidence type="ECO:0000259" key="15">
    <source>
        <dbReference type="PROSITE" id="PS50880"/>
    </source>
</evidence>
<gene>
    <name evidence="17" type="ORF">EVEC_LOCUS2163</name>
</gene>
<evidence type="ECO:0000259" key="16">
    <source>
        <dbReference type="PROSITE" id="PS52040"/>
    </source>
</evidence>
<reference evidence="17 18" key="2">
    <citation type="submission" date="2018-10" db="EMBL/GenBank/DDBJ databases">
        <authorList>
            <consortium name="Pathogen Informatics"/>
        </authorList>
    </citation>
    <scope>NUCLEOTIDE SEQUENCE [LARGE SCALE GENOMIC DNA]</scope>
</reference>
<dbReference type="InterPro" id="IPR031660">
    <property type="entry name" value="TOPRIM_C"/>
</dbReference>
<feature type="compositionally biased region" description="Basic and acidic residues" evidence="14">
    <location>
        <begin position="1287"/>
        <end position="1308"/>
    </location>
</feature>
<evidence type="ECO:0000313" key="19">
    <source>
        <dbReference type="WBParaSite" id="EVEC_0000245501-mRNA-1"/>
    </source>
</evidence>
<evidence type="ECO:0000256" key="1">
    <source>
        <dbReference type="ARBA" id="ARBA00000185"/>
    </source>
</evidence>
<dbReference type="WBParaSite" id="EVEC_0000245501-mRNA-1">
    <property type="protein sequence ID" value="EVEC_0000245501-mRNA-1"/>
    <property type="gene ID" value="EVEC_0000245501"/>
</dbReference>
<evidence type="ECO:0000256" key="2">
    <source>
        <dbReference type="ARBA" id="ARBA00001913"/>
    </source>
</evidence>
<dbReference type="PRINTS" id="PR01158">
    <property type="entry name" value="TOPISMRASEII"/>
</dbReference>
<comment type="cofactor">
    <cofactor evidence="3">
        <name>Mg(2+)</name>
        <dbReference type="ChEBI" id="CHEBI:18420"/>
    </cofactor>
</comment>
<keyword evidence="5" id="KW-0479">Metal-binding</keyword>
<dbReference type="PANTHER" id="PTHR10169">
    <property type="entry name" value="DNA TOPOISOMERASE/GYRASE"/>
    <property type="match status" value="1"/>
</dbReference>
<feature type="domain" description="Topo IIA-type catalytic" evidence="16">
    <location>
        <begin position="765"/>
        <end position="1227"/>
    </location>
</feature>
<name>A0A0N4UY17_ENTVE</name>
<feature type="region of interest" description="Disordered" evidence="14">
    <location>
        <begin position="1254"/>
        <end position="1343"/>
    </location>
</feature>
<keyword evidence="7 13" id="KW-0067">ATP-binding</keyword>
<dbReference type="FunFam" id="3.30.230.10:FF:000008">
    <property type="entry name" value="DNA topoisomerase 2"/>
    <property type="match status" value="1"/>
</dbReference>
<dbReference type="InterPro" id="IPR001241">
    <property type="entry name" value="Topo_IIA"/>
</dbReference>
<dbReference type="GO" id="GO:0003918">
    <property type="term" value="F:DNA topoisomerase type II (double strand cut, ATP-hydrolyzing) activity"/>
    <property type="evidence" value="ECO:0007669"/>
    <property type="project" value="UniProtKB-UniRule"/>
</dbReference>
<dbReference type="FunFam" id="3.30.1490.30:FF:000001">
    <property type="entry name" value="DNA topoisomerase 2"/>
    <property type="match status" value="1"/>
</dbReference>
<dbReference type="GO" id="GO:0006265">
    <property type="term" value="P:DNA topological change"/>
    <property type="evidence" value="ECO:0007669"/>
    <property type="project" value="UniProtKB-UniRule"/>
</dbReference>
<dbReference type="FunFam" id="3.40.50.670:FF:000001">
    <property type="entry name" value="DNA topoisomerase 2"/>
    <property type="match status" value="2"/>
</dbReference>
<dbReference type="GO" id="GO:0005634">
    <property type="term" value="C:nucleus"/>
    <property type="evidence" value="ECO:0007669"/>
    <property type="project" value="TreeGrafter"/>
</dbReference>
<dbReference type="PRINTS" id="PR00418">
    <property type="entry name" value="TPI2FAMILY"/>
</dbReference>
<dbReference type="SUPFAM" id="SSF54211">
    <property type="entry name" value="Ribosomal protein S5 domain 2-like"/>
    <property type="match status" value="1"/>
</dbReference>
<feature type="region of interest" description="Disordered" evidence="14">
    <location>
        <begin position="1"/>
        <end position="62"/>
    </location>
</feature>
<evidence type="ECO:0000256" key="10">
    <source>
        <dbReference type="ARBA" id="ARBA00023125"/>
    </source>
</evidence>
<dbReference type="InterPro" id="IPR013758">
    <property type="entry name" value="Topo_IIA_A/C_ab"/>
</dbReference>
<dbReference type="Proteomes" id="UP000274131">
    <property type="component" value="Unassembled WGS sequence"/>
</dbReference>
<evidence type="ECO:0000256" key="14">
    <source>
        <dbReference type="SAM" id="MobiDB-lite"/>
    </source>
</evidence>
<dbReference type="SUPFAM" id="SSF56719">
    <property type="entry name" value="Type II DNA topoisomerase"/>
    <property type="match status" value="1"/>
</dbReference>
<dbReference type="PROSITE" id="PS50880">
    <property type="entry name" value="TOPRIM"/>
    <property type="match status" value="1"/>
</dbReference>
<dbReference type="CDD" id="cd16930">
    <property type="entry name" value="HATPase_TopII-like"/>
    <property type="match status" value="1"/>
</dbReference>
<dbReference type="InterPro" id="IPR013506">
    <property type="entry name" value="Topo_IIA_bsu_dom2"/>
</dbReference>
<comment type="cofactor">
    <cofactor evidence="2">
        <name>Ca(2+)</name>
        <dbReference type="ChEBI" id="CHEBI:29108"/>
    </cofactor>
</comment>
<evidence type="ECO:0000313" key="18">
    <source>
        <dbReference type="Proteomes" id="UP000274131"/>
    </source>
</evidence>
<dbReference type="Gene3D" id="3.30.230.10">
    <property type="match status" value="1"/>
</dbReference>
<dbReference type="CDD" id="cd00187">
    <property type="entry name" value="TOP4c"/>
    <property type="match status" value="1"/>
</dbReference>
<evidence type="ECO:0000256" key="8">
    <source>
        <dbReference type="ARBA" id="ARBA00022842"/>
    </source>
</evidence>
<dbReference type="PROSITE" id="PS00177">
    <property type="entry name" value="TOPOISOMERASE_II"/>
    <property type="match status" value="1"/>
</dbReference>
<dbReference type="InterPro" id="IPR034157">
    <property type="entry name" value="TOPRIM_TopoII"/>
</dbReference>
<evidence type="ECO:0000256" key="11">
    <source>
        <dbReference type="ARBA" id="ARBA00023235"/>
    </source>
</evidence>
<sequence length="1343" mass="152685">MATIDSDIELDYGDPPPQRMPLSKTSNLIEKKSKAPGSKKSKSNNANNGEGEGKENINEDPMSVFTSIDKQTKRLSIEKIYQKKSQLEHILLRPDTYIGSVEHTDKSPMWVYDPELERIVQRDISYVPGLYKIFDEILVNAADNKQRDPKMNLIRININKAKNEISVFNNGKGIPVVFHKIEKMYVPELIFGTLLTSSNYNDDERKVTGGRNGYGAKLCNIFSTEFTVETSSKEYGKCFKQTWINNMAKGDEALVTKATGEDFTRITFKPDLAKFKMTDLDDDIVGLISRRAYDVAGSSRGVKVYLNGKALPVQGFKQYVEQYAKHNLDSHGEPYKVAYEQANDRWEVALTVSEKGFQQVSFVNSIATTKGGRHVDYVADQITAKLIETIKKKIGKSGINVKPFQIKNHMWVFVNSLIENPTFDSQTKETMTLQSKSFGSKCELSEKFVAAAMKCGIVEAVMAWVRFKQQENLDKKCSSKKTSKLKGVPKLEDANDAGTKNSALCTLILTEGDSAKSLAVSGLGVVGRDKYGVFPLRGKMLNVREGSHKQITENAEINALIKIIGLQYRLKYDKDEEMKTLRYGKVMVMADQDQDGSHIKGLVINFIHYNWPNLIRRNFVEEFITPIVKATKGKEEKSFFSLPEYAEWRNNTENWKSYRIKYYKGLGTSTSKEAKEYFTDMARHRIRFRYSGDDDDSSIDMAFSKKKIEDRKAWLTKWMAEKKERREQGLTEEYLYDKDTRAVSFKDFVNKELVLFSNADNERSIPSLVDGLKPGQRKVLFTCFKRADKKEVKVAQLAGAVGEMSAYHHGEQSLMSTIVNLAQDFVGSNNINLLLPIGQFGTRLQGGKDSASPRYIFTQLNPVARALFPQIDENVLKFLFEENQRIEPEWYCPIIPTVLVNGAEGIGTAWSTKVPNYNPREIVENIRRLIRGDEPIPLVPWFKNFRGTIEKLDEQRFVCSGEVAVLNDDTIEITELPIRTWTQTYKESVLEPFLDGNERQPAIIQDFKEYHTDTTVKFVVKMNPQKLREAEGEGLHKVFKLQTAINTTSMVLFDSMGCLRKFATVEEICKEFFETRKKKYIERKAFQEGMLRAQSERLTNQIKGEILIENKRKVAIVEQLVKKGFDPDPVKKWRDYIKKKELEMSGEVGVEDDEEEGAPSDEDANAGESANKDTDKKLQDYDYLVGMAILKLSEEEKNKLLRESDAKLEELKKLQSTTWAEMWSSDLDYFLAELEKQEAKEIADTNAQIQNATKKLAKEGTGGGRKKGGALLAKEVLPDPNGLRVIPKLEHMKEKYESKRHANGEPRARKPRQPKQPKEVKASNGEDETEGGSEKRKSAKKGV</sequence>
<dbReference type="GO" id="GO:0003677">
    <property type="term" value="F:DNA binding"/>
    <property type="evidence" value="ECO:0007669"/>
    <property type="project" value="UniProtKB-UniRule"/>
</dbReference>
<keyword evidence="8" id="KW-0460">Magnesium</keyword>
<dbReference type="InterPro" id="IPR014721">
    <property type="entry name" value="Ribsml_uS5_D2-typ_fold_subgr"/>
</dbReference>
<comment type="catalytic activity">
    <reaction evidence="1 12 13">
        <text>ATP-dependent breakage, passage and rejoining of double-stranded DNA.</text>
        <dbReference type="EC" id="5.6.2.2"/>
    </reaction>
</comment>
<dbReference type="Gene3D" id="3.30.1360.40">
    <property type="match status" value="1"/>
</dbReference>
<evidence type="ECO:0000313" key="17">
    <source>
        <dbReference type="EMBL" id="VDD87020.1"/>
    </source>
</evidence>
<keyword evidence="10 12" id="KW-0238">DNA-binding</keyword>
<feature type="active site" description="O-(5'-phospho-DNA)-tyrosine intermediate" evidence="12">
    <location>
        <position position="855"/>
    </location>
</feature>
<feature type="compositionally biased region" description="Acidic residues" evidence="14">
    <location>
        <begin position="1"/>
        <end position="12"/>
    </location>
</feature>
<dbReference type="Gene3D" id="3.40.50.670">
    <property type="match status" value="1"/>
</dbReference>
<dbReference type="CDD" id="cd03365">
    <property type="entry name" value="TOPRIM_TopoIIA"/>
    <property type="match status" value="1"/>
</dbReference>
<dbReference type="Pfam" id="PF16898">
    <property type="entry name" value="TOPRIM_C"/>
    <property type="match status" value="1"/>
</dbReference>
<accession>A0A0N4UY17</accession>
<dbReference type="EMBL" id="UXUI01007329">
    <property type="protein sequence ID" value="VDD87020.1"/>
    <property type="molecule type" value="Genomic_DNA"/>
</dbReference>
<dbReference type="Gene3D" id="1.10.268.10">
    <property type="entry name" value="Topoisomerase, domain 3"/>
    <property type="match status" value="1"/>
</dbReference>
<dbReference type="FunFam" id="3.30.565.10:FF:000004">
    <property type="entry name" value="DNA topoisomerase 2"/>
    <property type="match status" value="1"/>
</dbReference>
<dbReference type="OrthoDB" id="276498at2759"/>
<dbReference type="InterPro" id="IPR006171">
    <property type="entry name" value="TOPRIM_dom"/>
</dbReference>
<proteinExistence type="inferred from homology"/>
<dbReference type="InterPro" id="IPR013757">
    <property type="entry name" value="Topo_IIA_A_a_sf"/>
</dbReference>
<evidence type="ECO:0000256" key="7">
    <source>
        <dbReference type="ARBA" id="ARBA00022840"/>
    </source>
</evidence>
<dbReference type="Pfam" id="PF01751">
    <property type="entry name" value="Toprim"/>
    <property type="match status" value="1"/>
</dbReference>
<dbReference type="InterPro" id="IPR050634">
    <property type="entry name" value="DNA_Topoisomerase_II"/>
</dbReference>
<dbReference type="GO" id="GO:0005524">
    <property type="term" value="F:ATP binding"/>
    <property type="evidence" value="ECO:0007669"/>
    <property type="project" value="UniProtKB-UniRule"/>
</dbReference>
<comment type="similarity">
    <text evidence="4 13">Belongs to the type II topoisomerase family.</text>
</comment>
<dbReference type="PROSITE" id="PS52040">
    <property type="entry name" value="TOPO_IIA"/>
    <property type="match status" value="1"/>
</dbReference>
<dbReference type="Pfam" id="PF02518">
    <property type="entry name" value="HATPase_c"/>
    <property type="match status" value="1"/>
</dbReference>
<comment type="function">
    <text evidence="13">Control of topological states of DNA by transient breakage and subsequent rejoining of DNA strands. Topoisomerase II makes double-strand breaks.</text>
</comment>
<evidence type="ECO:0000256" key="9">
    <source>
        <dbReference type="ARBA" id="ARBA00023029"/>
    </source>
</evidence>
<dbReference type="Gene3D" id="3.30.1490.30">
    <property type="match status" value="1"/>
</dbReference>
<reference evidence="19" key="1">
    <citation type="submission" date="2017-02" db="UniProtKB">
        <authorList>
            <consortium name="WormBaseParasite"/>
        </authorList>
    </citation>
    <scope>IDENTIFICATION</scope>
</reference>
<comment type="subunit">
    <text evidence="13">Homodimer.</text>
</comment>
<evidence type="ECO:0000256" key="3">
    <source>
        <dbReference type="ARBA" id="ARBA00001946"/>
    </source>
</evidence>
<dbReference type="Pfam" id="PF00521">
    <property type="entry name" value="DNA_topoisoIV"/>
    <property type="match status" value="1"/>
</dbReference>
<keyword evidence="11 12" id="KW-0413">Isomerase</keyword>
<dbReference type="InterPro" id="IPR020568">
    <property type="entry name" value="Ribosomal_Su5_D2-typ_SF"/>
</dbReference>
<keyword evidence="6 13" id="KW-0547">Nucleotide-binding</keyword>
<dbReference type="SMART" id="SM00433">
    <property type="entry name" value="TOP2c"/>
    <property type="match status" value="1"/>
</dbReference>
<dbReference type="GO" id="GO:0000819">
    <property type="term" value="P:sister chromatid segregation"/>
    <property type="evidence" value="ECO:0007669"/>
    <property type="project" value="TreeGrafter"/>
</dbReference>
<dbReference type="InterPro" id="IPR018522">
    <property type="entry name" value="TopoIIA_CS"/>
</dbReference>
<dbReference type="Gene3D" id="3.90.199.10">
    <property type="entry name" value="Topoisomerase II, domain 5"/>
    <property type="match status" value="1"/>
</dbReference>
<feature type="domain" description="Toprim" evidence="15">
    <location>
        <begin position="505"/>
        <end position="622"/>
    </location>
</feature>
<dbReference type="Gene3D" id="3.30.565.10">
    <property type="entry name" value="Histidine kinase-like ATPase, C-terminal domain"/>
    <property type="match status" value="1"/>
</dbReference>
<dbReference type="FunFam" id="3.90.199.10:FF:000002">
    <property type="entry name" value="DNA topoisomerase 2"/>
    <property type="match status" value="1"/>
</dbReference>
<dbReference type="SMART" id="SM00434">
    <property type="entry name" value="TOP4c"/>
    <property type="match status" value="1"/>
</dbReference>
<dbReference type="InterPro" id="IPR001154">
    <property type="entry name" value="TopoII_euk"/>
</dbReference>
<dbReference type="InterPro" id="IPR036890">
    <property type="entry name" value="HATPase_C_sf"/>
</dbReference>
<dbReference type="STRING" id="51028.A0A0N4UY17"/>